<evidence type="ECO:0000256" key="1">
    <source>
        <dbReference type="ARBA" id="ARBA00009998"/>
    </source>
</evidence>
<keyword evidence="8" id="KW-1185">Reference proteome</keyword>
<dbReference type="Pfam" id="PF02609">
    <property type="entry name" value="Exonuc_VII_S"/>
    <property type="match status" value="1"/>
</dbReference>
<gene>
    <name evidence="6 7" type="primary">xseB</name>
    <name evidence="7" type="ORF">D8I35_02660</name>
</gene>
<keyword evidence="5 6" id="KW-0269">Exonuclease</keyword>
<dbReference type="EMBL" id="RDQO01000001">
    <property type="protein sequence ID" value="RMX08046.1"/>
    <property type="molecule type" value="Genomic_DNA"/>
</dbReference>
<name>A0A3M6QYE4_9BURK</name>
<evidence type="ECO:0000256" key="6">
    <source>
        <dbReference type="HAMAP-Rule" id="MF_00337"/>
    </source>
</evidence>
<comment type="subunit">
    <text evidence="6">Heterooligomer composed of large and small subunits.</text>
</comment>
<comment type="caution">
    <text evidence="7">The sequence shown here is derived from an EMBL/GenBank/DDBJ whole genome shotgun (WGS) entry which is preliminary data.</text>
</comment>
<dbReference type="GO" id="GO:0006308">
    <property type="term" value="P:DNA catabolic process"/>
    <property type="evidence" value="ECO:0007669"/>
    <property type="project" value="UniProtKB-UniRule"/>
</dbReference>
<dbReference type="InterPro" id="IPR003761">
    <property type="entry name" value="Exonuc_VII_S"/>
</dbReference>
<accession>A0A3M6QYE4</accession>
<dbReference type="GO" id="GO:0009318">
    <property type="term" value="C:exodeoxyribonuclease VII complex"/>
    <property type="evidence" value="ECO:0007669"/>
    <property type="project" value="UniProtKB-UniRule"/>
</dbReference>
<organism evidence="7 8">
    <name type="scientific">Corticibacter populi</name>
    <dbReference type="NCBI Taxonomy" id="1550736"/>
    <lineage>
        <taxon>Bacteria</taxon>
        <taxon>Pseudomonadati</taxon>
        <taxon>Pseudomonadota</taxon>
        <taxon>Betaproteobacteria</taxon>
        <taxon>Burkholderiales</taxon>
        <taxon>Comamonadaceae</taxon>
        <taxon>Corticibacter</taxon>
    </lineage>
</organism>
<comment type="function">
    <text evidence="6">Bidirectionally degrades single-stranded DNA into large acid-insoluble oligonucleotides, which are then degraded further into small acid-soluble oligonucleotides.</text>
</comment>
<dbReference type="PANTHER" id="PTHR34137:SF1">
    <property type="entry name" value="EXODEOXYRIBONUCLEASE 7 SMALL SUBUNIT"/>
    <property type="match status" value="1"/>
</dbReference>
<keyword evidence="2 6" id="KW-0963">Cytoplasm</keyword>
<dbReference type="OrthoDB" id="287668at2"/>
<evidence type="ECO:0000256" key="4">
    <source>
        <dbReference type="ARBA" id="ARBA00022801"/>
    </source>
</evidence>
<comment type="similarity">
    <text evidence="1 6">Belongs to the XseB family.</text>
</comment>
<dbReference type="Gene3D" id="1.10.287.1040">
    <property type="entry name" value="Exonuclease VII, small subunit"/>
    <property type="match status" value="1"/>
</dbReference>
<dbReference type="RefSeq" id="WP_122226169.1">
    <property type="nucleotide sequence ID" value="NZ_RDQO01000001.1"/>
</dbReference>
<dbReference type="GO" id="GO:0005829">
    <property type="term" value="C:cytosol"/>
    <property type="evidence" value="ECO:0007669"/>
    <property type="project" value="TreeGrafter"/>
</dbReference>
<evidence type="ECO:0000256" key="2">
    <source>
        <dbReference type="ARBA" id="ARBA00022490"/>
    </source>
</evidence>
<dbReference type="AlphaFoldDB" id="A0A3M6QYE4"/>
<evidence type="ECO:0000256" key="5">
    <source>
        <dbReference type="ARBA" id="ARBA00022839"/>
    </source>
</evidence>
<dbReference type="InterPro" id="IPR037004">
    <property type="entry name" value="Exonuc_VII_ssu_sf"/>
</dbReference>
<dbReference type="Proteomes" id="UP000278006">
    <property type="component" value="Unassembled WGS sequence"/>
</dbReference>
<reference evidence="7 8" key="1">
    <citation type="submission" date="2018-10" db="EMBL/GenBank/DDBJ databases">
        <title>Draft genome of Cortibacter populi DSM10536.</title>
        <authorList>
            <person name="Bernier A.-M."/>
            <person name="Bernard K."/>
        </authorList>
    </citation>
    <scope>NUCLEOTIDE SEQUENCE [LARGE SCALE GENOMIC DNA]</scope>
    <source>
        <strain evidence="7 8">DSM 105136</strain>
    </source>
</reference>
<protein>
    <recommendedName>
        <fullName evidence="6">Exodeoxyribonuclease 7 small subunit</fullName>
        <ecNumber evidence="6">3.1.11.6</ecNumber>
    </recommendedName>
    <alternativeName>
        <fullName evidence="6">Exodeoxyribonuclease VII small subunit</fullName>
        <shortName evidence="6">Exonuclease VII small subunit</shortName>
    </alternativeName>
</protein>
<evidence type="ECO:0000256" key="3">
    <source>
        <dbReference type="ARBA" id="ARBA00022722"/>
    </source>
</evidence>
<keyword evidence="4 6" id="KW-0378">Hydrolase</keyword>
<proteinExistence type="inferred from homology"/>
<dbReference type="PIRSF" id="PIRSF006488">
    <property type="entry name" value="Exonuc_VII_S"/>
    <property type="match status" value="1"/>
</dbReference>
<dbReference type="HAMAP" id="MF_00337">
    <property type="entry name" value="Exonuc_7_S"/>
    <property type="match status" value="1"/>
</dbReference>
<dbReference type="GO" id="GO:0008855">
    <property type="term" value="F:exodeoxyribonuclease VII activity"/>
    <property type="evidence" value="ECO:0007669"/>
    <property type="project" value="UniProtKB-UniRule"/>
</dbReference>
<sequence>MSAKPKKSSPGQPASYEDAMQELEQLLIQIESGGLPLEQLLNGYQRGAELLAFCRTRLQAVQEQIQVLEGEAVVPLKEAP</sequence>
<comment type="catalytic activity">
    <reaction evidence="6">
        <text>Exonucleolytic cleavage in either 5'- to 3'- or 3'- to 5'-direction to yield nucleoside 5'-phosphates.</text>
        <dbReference type="EC" id="3.1.11.6"/>
    </reaction>
</comment>
<comment type="subcellular location">
    <subcellularLocation>
        <location evidence="6">Cytoplasm</location>
    </subcellularLocation>
</comment>
<dbReference type="PANTHER" id="PTHR34137">
    <property type="entry name" value="EXODEOXYRIBONUCLEASE 7 SMALL SUBUNIT"/>
    <property type="match status" value="1"/>
</dbReference>
<dbReference type="EC" id="3.1.11.6" evidence="6"/>
<evidence type="ECO:0000313" key="8">
    <source>
        <dbReference type="Proteomes" id="UP000278006"/>
    </source>
</evidence>
<dbReference type="NCBIfam" id="TIGR01280">
    <property type="entry name" value="xseB"/>
    <property type="match status" value="1"/>
</dbReference>
<dbReference type="SUPFAM" id="SSF116842">
    <property type="entry name" value="XseB-like"/>
    <property type="match status" value="1"/>
</dbReference>
<evidence type="ECO:0000313" key="7">
    <source>
        <dbReference type="EMBL" id="RMX08046.1"/>
    </source>
</evidence>
<keyword evidence="3 6" id="KW-0540">Nuclease</keyword>